<dbReference type="InterPro" id="IPR008979">
    <property type="entry name" value="Galactose-bd-like_sf"/>
</dbReference>
<protein>
    <recommendedName>
        <fullName evidence="1">GEVED domain-containing protein</fullName>
    </recommendedName>
</protein>
<organism evidence="2 3">
    <name type="scientific">Chryseobacterium nematophagum</name>
    <dbReference type="NCBI Taxonomy" id="2305228"/>
    <lineage>
        <taxon>Bacteria</taxon>
        <taxon>Pseudomonadati</taxon>
        <taxon>Bacteroidota</taxon>
        <taxon>Flavobacteriia</taxon>
        <taxon>Flavobacteriales</taxon>
        <taxon>Weeksellaceae</taxon>
        <taxon>Chryseobacterium group</taxon>
        <taxon>Chryseobacterium</taxon>
    </lineage>
</organism>
<sequence length="1669" mass="177485">MMALMGKVHAQTFLTESFNYPPGTLLTNTHWSQQTVGSPAIMVANGNLTYPNSIGNNIGNKASLANSGEDIYHAFTSTTLNASTPGVYSSLIVNVSEAQAGGDFFFALGSFAPTASLYIRSNGTGFSFGIGKSGATAEYENIVRPFNTNIKVVLKYEFVTGSQNDQVKLYINPSSGSEPALADIVTAPSVADINSLATVYLYQGDVTNAPTLEVDCINVGRTWESVTAAIFDYGDVPSNYDFTKDGVHVPAKHKIMTGISLGNILPDTEYEANSVGLGADNNGTNGDGMDEDAIDVSVNQIRKGVGYTLNIPLSNTSGTKYLYGWIDFNNDGKFQVEEAATADFATGGSSIQNLTWLPTQTSTIAPGAGKLYMRLRLSDRVLNDFTTPANGGAVLDERSIGNGATSSDNFIGYLSESNGEVEDYQIEVVNTYEYGDVPSSFENDKDGNVLSAVHAPLTGFSLGSLIDFEAAPNSVVLGADNNGTNGDGADEDGLAPLLSVIRGVPYTISVPLSIPSSLTGLKYLYGWIDLNGDGRFQVGEIATSNTSSTTSANLQLTWTAAQTNQIASGTSKIYLRLRLSNLDLQDFTTAATGGTILDERSIGNGATSGGDSTNPPIITFGEVEDYQLPVDYYDFGDVPVSYDNDKDGNFVPAGHIALAGLSLGNIVPDVEQTPYSVSAIANNNGTNGDGLDEDGIDVSLNQIRKGISYVLNVPVNNPSGTKYLYGWIDFNNDGKFQVEEVATTSFGTAGSSTQNLTWSTIQTSTIATGASKLYIRLRLSDRSLNDFTTVATGGALLDERSIGNGATSAGDATNYANAANGEVEDYQIEVVNTYEYGDVPASFENDKDNNALPAVHAPLPGFTLGSLIDFEVGPSSVTSPNENNTTGDNLIGLADEDALHPSLISINSGFAFSINLSVNLPVSLTGTKYLYGWLDFNGDGRFQVEEVATTTTTLSGGKYLLSLTWTAAQIAQITSGTSKIYLRLRLSDVDLHDFTTAATGGIILDERSIGNGATSSTDSTNAPTPPFGEVEDYQLSVDIYNVGDIIDKEFLLTDDLIDKDNTTELIPVAYNTEYNSNEFINDFIAHCNTNRDVYYIADNAGLKFNAGPGSLYDDYSVNIYLKFNPYQGGWARILDVTDNTVDKGIYRLGDNLNFFPNGDVGTDLLANSASDYVLLTLTRNGSTGLVKVYINGSPASSYNDIAGAYKLSSSGNFIFLKDDVVVTHEQSPTNIAYIRVSNFLLSDQEVNETYNNICQTISPDDTDTDMDGIFNNGDLDDDNDGILDSQEGCGNVTATEFNGTFGTTLTARDLQHSPGGGYTFSTSGDPAGIYAVISKNIQWHSSPALWNYAGHTTGAIDDAYLAVNGSTSVGTFYKESLNLTNGSTYAYSFWHAAATPSDTYNLELSIVRLSDGVQVAYANTGVQGGAEWEKLSINFTATSSEMYEARIMNLSTTFDYNDFAIDDISFIADCQLDTDGDGILDHLDLDSDGDGCVDAIEGDENVTLSRLNTDGSINIIANGGINTNGVPNLVNPGGAADIGSDVGQGIGSSRDNTIQPSGCTSCYKPAITTGTVLDTKLGITALGRAGANGDNWPMVRKGAWTALEAKTKGFVLNRVPFDSSGNPIGISQSNFVEGMMVYDTTNSILKVYTTTDNGTTYSWSSVGTQACPE</sequence>
<dbReference type="InterPro" id="IPR013320">
    <property type="entry name" value="ConA-like_dom_sf"/>
</dbReference>
<dbReference type="SUPFAM" id="SSF49785">
    <property type="entry name" value="Galactose-binding domain-like"/>
    <property type="match status" value="1"/>
</dbReference>
<dbReference type="Gene3D" id="2.60.120.200">
    <property type="match status" value="1"/>
</dbReference>
<feature type="domain" description="GEVED" evidence="1">
    <location>
        <begin position="321"/>
        <end position="426"/>
    </location>
</feature>
<reference evidence="2 3" key="1">
    <citation type="submission" date="2018-08" db="EMBL/GenBank/DDBJ databases">
        <title>Chryseobacterium nematophagum: a novel matrix digesting pathogen of nematodes.</title>
        <authorList>
            <person name="Page A."/>
            <person name="Roberts M."/>
            <person name="Felix M.-A."/>
            <person name="Weir W."/>
        </authorList>
    </citation>
    <scope>NUCLEOTIDE SEQUENCE [LARGE SCALE GENOMIC DNA]</scope>
    <source>
        <strain evidence="2 3">JUb129</strain>
    </source>
</reference>
<evidence type="ECO:0000313" key="3">
    <source>
        <dbReference type="Proteomes" id="UP000278775"/>
    </source>
</evidence>
<accession>A0A3M7TGZ5</accession>
<evidence type="ECO:0000259" key="1">
    <source>
        <dbReference type="Pfam" id="PF20009"/>
    </source>
</evidence>
<dbReference type="GO" id="GO:0005509">
    <property type="term" value="F:calcium ion binding"/>
    <property type="evidence" value="ECO:0007669"/>
    <property type="project" value="InterPro"/>
</dbReference>
<dbReference type="EMBL" id="QWIU01000002">
    <property type="protein sequence ID" value="RNA62852.1"/>
    <property type="molecule type" value="Genomic_DNA"/>
</dbReference>
<feature type="domain" description="GEVED" evidence="1">
    <location>
        <begin position="523"/>
        <end position="628"/>
    </location>
</feature>
<name>A0A3M7TGZ5_9FLAO</name>
<dbReference type="InterPro" id="IPR028974">
    <property type="entry name" value="TSP_type-3_rpt"/>
</dbReference>
<dbReference type="GO" id="GO:0005975">
    <property type="term" value="P:carbohydrate metabolic process"/>
    <property type="evidence" value="ECO:0007669"/>
    <property type="project" value="UniProtKB-ARBA"/>
</dbReference>
<comment type="caution">
    <text evidence="2">The sequence shown here is derived from an EMBL/GenBank/DDBJ whole genome shotgun (WGS) entry which is preliminary data.</text>
</comment>
<feature type="domain" description="GEVED" evidence="1">
    <location>
        <begin position="723"/>
        <end position="828"/>
    </location>
</feature>
<dbReference type="SUPFAM" id="SSF103647">
    <property type="entry name" value="TSP type-3 repeat"/>
    <property type="match status" value="1"/>
</dbReference>
<dbReference type="Proteomes" id="UP000278775">
    <property type="component" value="Unassembled WGS sequence"/>
</dbReference>
<dbReference type="GO" id="GO:0004553">
    <property type="term" value="F:hydrolase activity, hydrolyzing O-glycosyl compounds"/>
    <property type="evidence" value="ECO:0007669"/>
    <property type="project" value="UniProtKB-ARBA"/>
</dbReference>
<evidence type="ECO:0000313" key="2">
    <source>
        <dbReference type="EMBL" id="RNA62852.1"/>
    </source>
</evidence>
<dbReference type="Gene3D" id="2.60.120.260">
    <property type="entry name" value="Galactose-binding domain-like"/>
    <property type="match status" value="1"/>
</dbReference>
<dbReference type="Pfam" id="PF20009">
    <property type="entry name" value="GEVED"/>
    <property type="match status" value="4"/>
</dbReference>
<gene>
    <name evidence="2" type="ORF">D1631_13370</name>
</gene>
<proteinExistence type="predicted"/>
<dbReference type="InterPro" id="IPR045474">
    <property type="entry name" value="GEVED"/>
</dbReference>
<feature type="domain" description="GEVED" evidence="1">
    <location>
        <begin position="929"/>
        <end position="1035"/>
    </location>
</feature>
<dbReference type="SUPFAM" id="SSF49899">
    <property type="entry name" value="Concanavalin A-like lectins/glucanases"/>
    <property type="match status" value="1"/>
</dbReference>